<reference evidence="2 3" key="1">
    <citation type="submission" date="2024-04" db="EMBL/GenBank/DDBJ databases">
        <title>Tritrichomonas musculus Genome.</title>
        <authorList>
            <person name="Alves-Ferreira E."/>
            <person name="Grigg M."/>
            <person name="Lorenzi H."/>
            <person name="Galac M."/>
        </authorList>
    </citation>
    <scope>NUCLEOTIDE SEQUENCE [LARGE SCALE GENOMIC DNA]</scope>
    <source>
        <strain evidence="2 3">EAF2021</strain>
    </source>
</reference>
<keyword evidence="3" id="KW-1185">Reference proteome</keyword>
<evidence type="ECO:0000256" key="1">
    <source>
        <dbReference type="SAM" id="MobiDB-lite"/>
    </source>
</evidence>
<gene>
    <name evidence="2" type="ORF">M9Y10_042196</name>
</gene>
<protein>
    <submittedName>
        <fullName evidence="2">Uncharacterized protein</fullName>
    </submittedName>
</protein>
<feature type="region of interest" description="Disordered" evidence="1">
    <location>
        <begin position="1"/>
        <end position="61"/>
    </location>
</feature>
<feature type="compositionally biased region" description="Acidic residues" evidence="1">
    <location>
        <begin position="8"/>
        <end position="21"/>
    </location>
</feature>
<dbReference type="Proteomes" id="UP001470230">
    <property type="component" value="Unassembled WGS sequence"/>
</dbReference>
<comment type="caution">
    <text evidence="2">The sequence shown here is derived from an EMBL/GenBank/DDBJ whole genome shotgun (WGS) entry which is preliminary data.</text>
</comment>
<feature type="compositionally biased region" description="Basic and acidic residues" evidence="1">
    <location>
        <begin position="37"/>
        <end position="57"/>
    </location>
</feature>
<name>A0ABR2K7B7_9EUKA</name>
<proteinExistence type="predicted"/>
<evidence type="ECO:0000313" key="3">
    <source>
        <dbReference type="Proteomes" id="UP001470230"/>
    </source>
</evidence>
<dbReference type="EMBL" id="JAPFFF010000007">
    <property type="protein sequence ID" value="KAK8886728.1"/>
    <property type="molecule type" value="Genomic_DNA"/>
</dbReference>
<sequence>MSSSNSSDVEEVHEDVDDVHDVEDGQNKQPSDDDETTQPKKEEYHAPKQGHKDDTYKQVDAPRINLREKLVATRNHFVYDDDIEELSK</sequence>
<accession>A0ABR2K7B7</accession>
<organism evidence="2 3">
    <name type="scientific">Tritrichomonas musculus</name>
    <dbReference type="NCBI Taxonomy" id="1915356"/>
    <lineage>
        <taxon>Eukaryota</taxon>
        <taxon>Metamonada</taxon>
        <taxon>Parabasalia</taxon>
        <taxon>Tritrichomonadida</taxon>
        <taxon>Tritrichomonadidae</taxon>
        <taxon>Tritrichomonas</taxon>
    </lineage>
</organism>
<evidence type="ECO:0000313" key="2">
    <source>
        <dbReference type="EMBL" id="KAK8886728.1"/>
    </source>
</evidence>